<keyword evidence="1" id="KW-0175">Coiled coil</keyword>
<reference evidence="4 5" key="1">
    <citation type="journal article" date="2016" name="Nat. Commun.">
        <title>Thousands of microbial genomes shed light on interconnected biogeochemical processes in an aquifer system.</title>
        <authorList>
            <person name="Anantharaman K."/>
            <person name="Brown C.T."/>
            <person name="Hug L.A."/>
            <person name="Sharon I."/>
            <person name="Castelle C.J."/>
            <person name="Probst A.J."/>
            <person name="Thomas B.C."/>
            <person name="Singh A."/>
            <person name="Wilkins M.J."/>
            <person name="Karaoz U."/>
            <person name="Brodie E.L."/>
            <person name="Williams K.H."/>
            <person name="Hubbard S.S."/>
            <person name="Banfield J.F."/>
        </authorList>
    </citation>
    <scope>NUCLEOTIDE SEQUENCE [LARGE SCALE GENOMIC DNA]</scope>
</reference>
<name>A0A1F5YGE8_9BACT</name>
<feature type="transmembrane region" description="Helical" evidence="3">
    <location>
        <begin position="52"/>
        <end position="76"/>
    </location>
</feature>
<dbReference type="EMBL" id="MFIV01000033">
    <property type="protein sequence ID" value="OGF99255.1"/>
    <property type="molecule type" value="Genomic_DNA"/>
</dbReference>
<evidence type="ECO:0000256" key="2">
    <source>
        <dbReference type="SAM" id="MobiDB-lite"/>
    </source>
</evidence>
<keyword evidence="3" id="KW-0812">Transmembrane</keyword>
<dbReference type="Proteomes" id="UP000176992">
    <property type="component" value="Unassembled WGS sequence"/>
</dbReference>
<feature type="region of interest" description="Disordered" evidence="2">
    <location>
        <begin position="921"/>
        <end position="953"/>
    </location>
</feature>
<keyword evidence="3" id="KW-1133">Transmembrane helix</keyword>
<dbReference type="AlphaFoldDB" id="A0A1F5YGE8"/>
<proteinExistence type="predicted"/>
<keyword evidence="3" id="KW-0472">Membrane</keyword>
<evidence type="ECO:0000256" key="1">
    <source>
        <dbReference type="SAM" id="Coils"/>
    </source>
</evidence>
<feature type="region of interest" description="Disordered" evidence="2">
    <location>
        <begin position="1031"/>
        <end position="1064"/>
    </location>
</feature>
<evidence type="ECO:0008006" key="6">
    <source>
        <dbReference type="Google" id="ProtNLM"/>
    </source>
</evidence>
<protein>
    <recommendedName>
        <fullName evidence="6">DUF4175 domain-containing protein</fullName>
    </recommendedName>
</protein>
<evidence type="ECO:0000256" key="3">
    <source>
        <dbReference type="SAM" id="Phobius"/>
    </source>
</evidence>
<organism evidence="4 5">
    <name type="scientific">Candidatus Glassbacteria bacterium GWA2_58_10</name>
    <dbReference type="NCBI Taxonomy" id="1817865"/>
    <lineage>
        <taxon>Bacteria</taxon>
        <taxon>Candidatus Glassiibacteriota</taxon>
    </lineage>
</organism>
<evidence type="ECO:0000313" key="4">
    <source>
        <dbReference type="EMBL" id="OGF99255.1"/>
    </source>
</evidence>
<feature type="non-terminal residue" evidence="4">
    <location>
        <position position="1"/>
    </location>
</feature>
<feature type="region of interest" description="Disordered" evidence="2">
    <location>
        <begin position="587"/>
        <end position="714"/>
    </location>
</feature>
<sequence>IERPELRLSFSAELVEAHVSQAAGLVPAGGGARALAGKILRGARQRARIEEYLFSALLCAALLFSIADPLGVFQIYQHYRHPLEMLRRERAFRIFVRPGNITILRGDSLIIRAAASLHRPEPMTIHYWQAGKPGMKEVMSYSPNQFEYEAAFRDIENDISYYVAQGAALTDTFQVRVTSNPFVTELTLHYDFPAYTGLPAYETSRDKAVQGLRGSRVELRGKASNPLVSAVLQLGPDSLIEAPLTGERDFSATLLLVRDGAYRIRLKDRWGLVNDDTLAYPISVIPDEPPAIALRFPAPDAQINEQMQQPLIFEIADDFGVTRVTLAGSKERPGGQAGPQRSLTLGSYPDSPAHLVGQYLWDLKDFSLLPDDQVAYRLTVFDNDRISGPKSVTSGEFHLRFPSLKEIFSQEQDRQEGIVTDLHQIEEKGEKLRDQVKQMSEALEHGRKMEWEEGRKLEQAVQEQVKMLDQVKQIAKELDESIKQLDQSQVLSREMLDKLAQVHELMEEVASQRMKEIMAELQKGIDKLDRKALAEAMKNMQVSQEQLLDKLDKTLALLENLKLEQQMDHLVKSSEELARQAKALRDTTAALSGEPESARDSLENGNTNREAPEDSVKPGQEGAAADSLAGPRDNPDQALQADSRNREESQPEKSAGQMDQSAPAEDESLEKLEEEARELAEQTNELFSRLDETSKNLEKAGEEALSEKLKEEGSEERLKFYEDNLSRIGRLLREGRLKDSSGPQSEVSRSLRQLHDKMQSYRDELNEKRQQKVAKAMEQAFDDLSYLSERQEDIFDSVNLEPDINHPDVLNYAAGQQDVAQGLASVRDGLLKAARDNFFISNQLLAYLLAATSRSEESVGKLEAETRNKPEALQAVQSSLAIINASLLVLLQDSQNLQQSSSGVGLDQMMAQLEALAERQRKLNEQTRDSAANSQMQGQPMPGPSTGGAGPGEADLMQMLQQMAAEQQAIREQAAQLAEQMAGRKDIPGSNLEGVLEDADKVVEDMLKKGVSPETFERQRRIITRLLDTQKSIQERDSGRERKSETAREYTVQPPEAISQELLESDNRESRLKAILERWKGAYPESFEALVREYFDLLQSKSLEK</sequence>
<feature type="compositionally biased region" description="Acidic residues" evidence="2">
    <location>
        <begin position="664"/>
        <end position="676"/>
    </location>
</feature>
<accession>A0A1F5YGE8</accession>
<gene>
    <name evidence="4" type="ORF">A2Z86_02490</name>
</gene>
<feature type="compositionally biased region" description="Polar residues" evidence="2">
    <location>
        <begin position="929"/>
        <end position="938"/>
    </location>
</feature>
<feature type="compositionally biased region" description="Basic and acidic residues" evidence="2">
    <location>
        <begin position="1033"/>
        <end position="1048"/>
    </location>
</feature>
<feature type="coiled-coil region" evidence="1">
    <location>
        <begin position="468"/>
        <end position="580"/>
    </location>
</feature>
<evidence type="ECO:0000313" key="5">
    <source>
        <dbReference type="Proteomes" id="UP000176992"/>
    </source>
</evidence>
<feature type="compositionally biased region" description="Basic and acidic residues" evidence="2">
    <location>
        <begin position="688"/>
        <end position="714"/>
    </location>
</feature>
<comment type="caution">
    <text evidence="4">The sequence shown here is derived from an EMBL/GenBank/DDBJ whole genome shotgun (WGS) entry which is preliminary data.</text>
</comment>